<protein>
    <submittedName>
        <fullName evidence="2">Uncharacterized protein</fullName>
    </submittedName>
</protein>
<sequence length="730" mass="76121">MNIRSLNLKWLFGLLLVTLSAQVASAQYVYKIKADTVRIYNTCDTAELVLQNRTQNVLGYLYNKGDGVTEFRALGAVDSMYRHNDTLFYRTADGRTIPVNMDMETFIRNQGTVAQNARFNITGSGIAGAFYSRLNTTSSGTISFYMQTAASAPRWNIGTYNVETGVNDDGADFSIWNYNNAGANISQPLRITRATSAVTLGGTLSIFNIPASTSAGPFLISNGKQVQSRTAAQVLSDIGGAAAYDYVNRTASNTDPTSITAFTGDLNTLANTSIALLSSAATNKPSSGTGYLFSGGDNSSITPNKFQLYGGVSLNDDVWFRYGTSGGTWNSWYQIASRTWANANFAPVTMPLSTVLSNGNTANNNMVLGAAGNASQYIYQVIRNVSGNNYSSILGIGDLGQTVISGRNLTNQATANYISLMPGATAPTYSPNNGTNTYNIWHSGNDGAGSGLDADLLDGVSASGFISNQIATPQNAGFWVNGFGVAATLNTGAATGTIQFSTNNGTYAANGSGHRWSIYHSTAEAAGNVGNDFNIGRYDNAGAFMSSVLTIQRSTGNIGIATQTPSQKLDVAGSIAASTNVITPTVTTQTISSGGGTTSLSLQSGSTLTLNPGTSMVNVNGSVVATGYLTAGTALTVTSGSVQLPCQAVSASTGLAGAYTTVVNTSGITLTLLSASSCKGRIYEIVNSSTGAITISSVLVFGTATTSIPAKTSWRIQSDGTNWQLLSRSN</sequence>
<gene>
    <name evidence="2" type="ORF">DCC81_20845</name>
</gene>
<dbReference type="RefSeq" id="WP_108688615.1">
    <property type="nucleotide sequence ID" value="NZ_QCYK01000003.1"/>
</dbReference>
<organism evidence="2 3">
    <name type="scientific">Chitinophaga parva</name>
    <dbReference type="NCBI Taxonomy" id="2169414"/>
    <lineage>
        <taxon>Bacteria</taxon>
        <taxon>Pseudomonadati</taxon>
        <taxon>Bacteroidota</taxon>
        <taxon>Chitinophagia</taxon>
        <taxon>Chitinophagales</taxon>
        <taxon>Chitinophagaceae</taxon>
        <taxon>Chitinophaga</taxon>
    </lineage>
</organism>
<proteinExistence type="predicted"/>
<evidence type="ECO:0000256" key="1">
    <source>
        <dbReference type="SAM" id="SignalP"/>
    </source>
</evidence>
<evidence type="ECO:0000313" key="3">
    <source>
        <dbReference type="Proteomes" id="UP000244450"/>
    </source>
</evidence>
<dbReference type="OrthoDB" id="677228at2"/>
<keyword evidence="3" id="KW-1185">Reference proteome</keyword>
<dbReference type="Proteomes" id="UP000244450">
    <property type="component" value="Unassembled WGS sequence"/>
</dbReference>
<comment type="caution">
    <text evidence="2">The sequence shown here is derived from an EMBL/GenBank/DDBJ whole genome shotgun (WGS) entry which is preliminary data.</text>
</comment>
<feature type="signal peptide" evidence="1">
    <location>
        <begin position="1"/>
        <end position="26"/>
    </location>
</feature>
<name>A0A2T7BCP9_9BACT</name>
<dbReference type="EMBL" id="QCYK01000003">
    <property type="protein sequence ID" value="PUZ22871.1"/>
    <property type="molecule type" value="Genomic_DNA"/>
</dbReference>
<reference evidence="2 3" key="1">
    <citation type="submission" date="2018-04" db="EMBL/GenBank/DDBJ databases">
        <title>Chitinophaga fuyangensis sp. nov., isolated from soil in a chemical factory.</title>
        <authorList>
            <person name="Chen K."/>
        </authorList>
    </citation>
    <scope>NUCLEOTIDE SEQUENCE [LARGE SCALE GENOMIC DNA]</scope>
    <source>
        <strain evidence="2 3">LY-1</strain>
    </source>
</reference>
<dbReference type="AlphaFoldDB" id="A0A2T7BCP9"/>
<evidence type="ECO:0000313" key="2">
    <source>
        <dbReference type="EMBL" id="PUZ22871.1"/>
    </source>
</evidence>
<accession>A0A2T7BCP9</accession>
<keyword evidence="1" id="KW-0732">Signal</keyword>
<feature type="chain" id="PRO_5015575383" evidence="1">
    <location>
        <begin position="27"/>
        <end position="730"/>
    </location>
</feature>